<dbReference type="Pfam" id="PF13508">
    <property type="entry name" value="Acetyltransf_7"/>
    <property type="match status" value="1"/>
</dbReference>
<dbReference type="Gene3D" id="3.40.630.30">
    <property type="match status" value="1"/>
</dbReference>
<reference evidence="4" key="2">
    <citation type="submission" date="2015-04" db="EMBL/GenBank/DDBJ databases">
        <title>Complete genome sequence of Salinicoccus halodurans strain H3B36, isolated from the Qaidam basin of China.</title>
        <authorList>
            <person name="Ma Y."/>
            <person name="Jiang K."/>
            <person name="Xue Y."/>
        </authorList>
    </citation>
    <scope>NUCLEOTIDE SEQUENCE [LARGE SCALE GENOMIC DNA]</scope>
    <source>
        <strain evidence="4">H3B36</strain>
    </source>
</reference>
<dbReference type="EMBL" id="CP011366">
    <property type="protein sequence ID" value="AKG73122.1"/>
    <property type="molecule type" value="Genomic_DNA"/>
</dbReference>
<dbReference type="OrthoDB" id="162775at2"/>
<dbReference type="PROSITE" id="PS51186">
    <property type="entry name" value="GNAT"/>
    <property type="match status" value="1"/>
</dbReference>
<sequence>MCNIDIKQVLEDKKKYLDLLLLADEQENMIDRYLERGEMFVLESEDVKAVCVVTDEGDGEFEIKNIAVEPGSQRLGYGRRMLEHILFLYKDRGTAMYVGTGDSPLTIPFYESAGFKKSYQIDNFFTEHYDAPIFESGRQLEHMIVLKKKLT</sequence>
<proteinExistence type="predicted"/>
<gene>
    <name evidence="2" type="ORF">AAT16_02160</name>
    <name evidence="3" type="ORF">SAMN05216235_2094</name>
</gene>
<accession>A0A0F7HIN0</accession>
<reference evidence="3 5" key="3">
    <citation type="submission" date="2016-10" db="EMBL/GenBank/DDBJ databases">
        <authorList>
            <person name="Varghese N."/>
            <person name="Submissions S."/>
        </authorList>
    </citation>
    <scope>NUCLEOTIDE SEQUENCE [LARGE SCALE GENOMIC DNA]</scope>
    <source>
        <strain evidence="3 5">CGMCC 1.6501</strain>
    </source>
</reference>
<dbReference type="EMBL" id="FOTB01000004">
    <property type="protein sequence ID" value="SFK85206.1"/>
    <property type="molecule type" value="Genomic_DNA"/>
</dbReference>
<evidence type="ECO:0000259" key="1">
    <source>
        <dbReference type="PROSITE" id="PS51186"/>
    </source>
</evidence>
<dbReference type="GO" id="GO:0016747">
    <property type="term" value="F:acyltransferase activity, transferring groups other than amino-acyl groups"/>
    <property type="evidence" value="ECO:0007669"/>
    <property type="project" value="InterPro"/>
</dbReference>
<reference evidence="2 4" key="1">
    <citation type="journal article" date="2015" name="Int. J. Syst. Evol. Microbiol.">
        <title>Complete genome sequence of Salinicoccus halodurans H3B36, isolated from the Qaidam Basin in China.</title>
        <authorList>
            <person name="Jiang K."/>
            <person name="Xue Y."/>
            <person name="Ma Y."/>
        </authorList>
    </citation>
    <scope>NUCLEOTIDE SEQUENCE [LARGE SCALE GENOMIC DNA]</scope>
    <source>
        <strain evidence="2 4">H3B36</strain>
    </source>
</reference>
<evidence type="ECO:0000313" key="4">
    <source>
        <dbReference type="Proteomes" id="UP000034029"/>
    </source>
</evidence>
<dbReference type="Proteomes" id="UP000183090">
    <property type="component" value="Unassembled WGS sequence"/>
</dbReference>
<organism evidence="3 5">
    <name type="scientific">Salinicoccus halodurans</name>
    <dbReference type="NCBI Taxonomy" id="407035"/>
    <lineage>
        <taxon>Bacteria</taxon>
        <taxon>Bacillati</taxon>
        <taxon>Bacillota</taxon>
        <taxon>Bacilli</taxon>
        <taxon>Bacillales</taxon>
        <taxon>Staphylococcaceae</taxon>
        <taxon>Salinicoccus</taxon>
    </lineage>
</organism>
<dbReference type="InterPro" id="IPR016181">
    <property type="entry name" value="Acyl_CoA_acyltransferase"/>
</dbReference>
<evidence type="ECO:0000313" key="5">
    <source>
        <dbReference type="Proteomes" id="UP000183090"/>
    </source>
</evidence>
<evidence type="ECO:0000313" key="3">
    <source>
        <dbReference type="EMBL" id="SFK85206.1"/>
    </source>
</evidence>
<dbReference type="KEGG" id="shv:AAT16_02160"/>
<dbReference type="AlphaFoldDB" id="A0A0F7HIN0"/>
<dbReference type="CDD" id="cd04301">
    <property type="entry name" value="NAT_SF"/>
    <property type="match status" value="1"/>
</dbReference>
<protein>
    <submittedName>
        <fullName evidence="3">Acetyltransferase (GNAT) domain-containing protein</fullName>
    </submittedName>
    <submittedName>
        <fullName evidence="2">GNAT family acetyltransferase</fullName>
    </submittedName>
</protein>
<feature type="domain" description="N-acetyltransferase" evidence="1">
    <location>
        <begin position="4"/>
        <end position="151"/>
    </location>
</feature>
<dbReference type="SUPFAM" id="SSF55729">
    <property type="entry name" value="Acyl-CoA N-acyltransferases (Nat)"/>
    <property type="match status" value="1"/>
</dbReference>
<dbReference type="InterPro" id="IPR000182">
    <property type="entry name" value="GNAT_dom"/>
</dbReference>
<evidence type="ECO:0000313" key="2">
    <source>
        <dbReference type="EMBL" id="AKG73122.1"/>
    </source>
</evidence>
<keyword evidence="4" id="KW-1185">Reference proteome</keyword>
<dbReference type="Proteomes" id="UP000034029">
    <property type="component" value="Chromosome"/>
</dbReference>
<name>A0A0F7HIN0_9STAP</name>
<dbReference type="RefSeq" id="WP_046789314.1">
    <property type="nucleotide sequence ID" value="NZ_CP011366.1"/>
</dbReference>